<evidence type="ECO:0000313" key="7">
    <source>
        <dbReference type="Proteomes" id="UP000318681"/>
    </source>
</evidence>
<evidence type="ECO:0000256" key="1">
    <source>
        <dbReference type="ARBA" id="ARBA00023015"/>
    </source>
</evidence>
<evidence type="ECO:0000259" key="5">
    <source>
        <dbReference type="PROSITE" id="PS50977"/>
    </source>
</evidence>
<evidence type="ECO:0000256" key="2">
    <source>
        <dbReference type="ARBA" id="ARBA00023125"/>
    </source>
</evidence>
<dbReference type="AlphaFoldDB" id="A0A558R466"/>
<dbReference type="Gene3D" id="1.10.357.10">
    <property type="entry name" value="Tetracycline Repressor, domain 2"/>
    <property type="match status" value="1"/>
</dbReference>
<dbReference type="Pfam" id="PF00440">
    <property type="entry name" value="TetR_N"/>
    <property type="match status" value="1"/>
</dbReference>
<dbReference type="EMBL" id="VNIM01000037">
    <property type="protein sequence ID" value="TVV74166.1"/>
    <property type="molecule type" value="Genomic_DNA"/>
</dbReference>
<gene>
    <name evidence="6" type="ORF">FOY91_10570</name>
</gene>
<dbReference type="InterPro" id="IPR009057">
    <property type="entry name" value="Homeodomain-like_sf"/>
</dbReference>
<dbReference type="PANTHER" id="PTHR30055">
    <property type="entry name" value="HTH-TYPE TRANSCRIPTIONAL REGULATOR RUTR"/>
    <property type="match status" value="1"/>
</dbReference>
<organism evidence="6 7">
    <name type="scientific">Alterirhizorhabdus solaris</name>
    <dbReference type="NCBI Taxonomy" id="2529389"/>
    <lineage>
        <taxon>Bacteria</taxon>
        <taxon>Pseudomonadati</taxon>
        <taxon>Pseudomonadota</taxon>
        <taxon>Alphaproteobacteria</taxon>
        <taxon>Sphingomonadales</taxon>
        <taxon>Rhizorhabdaceae</taxon>
        <taxon>Alterirhizorhabdus</taxon>
    </lineage>
</organism>
<protein>
    <submittedName>
        <fullName evidence="6">TetR/AcrR family transcriptional regulator</fullName>
    </submittedName>
</protein>
<sequence>MLLGGHDPLKGRCRGSIGQKMAICSPRITGLEDGRNGRMEIVTDTFTKGEATRAQLIAAAMELVHTEGVGSITARRLADKVGLKRQIVHYYFGTIDDVLIEVMRTGFRIAYQAIATQLLSRDPIDVIWDQFSSTTPESAEFLALALRKETFGNVAREFAHELHRLFGDAIASDYQRRGLDPPAHPAALALILQATSQALGWEAALGFSSGHEQAKATLNALLGRN</sequence>
<evidence type="ECO:0000256" key="3">
    <source>
        <dbReference type="ARBA" id="ARBA00023163"/>
    </source>
</evidence>
<feature type="domain" description="HTH tetR-type" evidence="5">
    <location>
        <begin position="50"/>
        <end position="110"/>
    </location>
</feature>
<comment type="caution">
    <text evidence="6">The sequence shown here is derived from an EMBL/GenBank/DDBJ whole genome shotgun (WGS) entry which is preliminary data.</text>
</comment>
<dbReference type="GO" id="GO:0003700">
    <property type="term" value="F:DNA-binding transcription factor activity"/>
    <property type="evidence" value="ECO:0007669"/>
    <property type="project" value="TreeGrafter"/>
</dbReference>
<evidence type="ECO:0000256" key="4">
    <source>
        <dbReference type="PROSITE-ProRule" id="PRU00335"/>
    </source>
</evidence>
<name>A0A558R466_9SPHN</name>
<proteinExistence type="predicted"/>
<feature type="DNA-binding region" description="H-T-H motif" evidence="4">
    <location>
        <begin position="73"/>
        <end position="92"/>
    </location>
</feature>
<keyword evidence="3" id="KW-0804">Transcription</keyword>
<reference evidence="6 7" key="1">
    <citation type="submission" date="2019-07" db="EMBL/GenBank/DDBJ databases">
        <title>Sphingomonas solaris sp. nov., isolated from a solar panel from Boston, Massachusetts.</title>
        <authorList>
            <person name="Tanner K."/>
            <person name="Pascual J."/>
            <person name="Mancuso C."/>
            <person name="Pereto J."/>
            <person name="Khalil A."/>
            <person name="Vilanova C."/>
        </authorList>
    </citation>
    <scope>NUCLEOTIDE SEQUENCE [LARGE SCALE GENOMIC DNA]</scope>
    <source>
        <strain evidence="6 7">R4DWN</strain>
    </source>
</reference>
<dbReference type="PROSITE" id="PS50977">
    <property type="entry name" value="HTH_TETR_2"/>
    <property type="match status" value="1"/>
</dbReference>
<dbReference type="InterPro" id="IPR001647">
    <property type="entry name" value="HTH_TetR"/>
</dbReference>
<keyword evidence="2 4" id="KW-0238">DNA-binding</keyword>
<dbReference type="OrthoDB" id="9809772at2"/>
<dbReference type="GO" id="GO:0000976">
    <property type="term" value="F:transcription cis-regulatory region binding"/>
    <property type="evidence" value="ECO:0007669"/>
    <property type="project" value="TreeGrafter"/>
</dbReference>
<keyword evidence="7" id="KW-1185">Reference proteome</keyword>
<dbReference type="PANTHER" id="PTHR30055:SF234">
    <property type="entry name" value="HTH-TYPE TRANSCRIPTIONAL REGULATOR BETI"/>
    <property type="match status" value="1"/>
</dbReference>
<dbReference type="InterPro" id="IPR050109">
    <property type="entry name" value="HTH-type_TetR-like_transc_reg"/>
</dbReference>
<dbReference type="Proteomes" id="UP000318681">
    <property type="component" value="Unassembled WGS sequence"/>
</dbReference>
<keyword evidence="1" id="KW-0805">Transcription regulation</keyword>
<accession>A0A558R466</accession>
<dbReference type="SUPFAM" id="SSF46689">
    <property type="entry name" value="Homeodomain-like"/>
    <property type="match status" value="1"/>
</dbReference>
<evidence type="ECO:0000313" key="6">
    <source>
        <dbReference type="EMBL" id="TVV74166.1"/>
    </source>
</evidence>